<feature type="region of interest" description="Disordered" evidence="1">
    <location>
        <begin position="1"/>
        <end position="89"/>
    </location>
</feature>
<dbReference type="EMBL" id="CP042185">
    <property type="protein sequence ID" value="QDS68296.1"/>
    <property type="molecule type" value="Genomic_DNA"/>
</dbReference>
<dbReference type="AlphaFoldDB" id="A0A517KY43"/>
<evidence type="ECO:0000256" key="1">
    <source>
        <dbReference type="SAM" id="MobiDB-lite"/>
    </source>
</evidence>
<dbReference type="STRING" id="50376.A0A517KY43"/>
<feature type="compositionally biased region" description="Basic and acidic residues" evidence="1">
    <location>
        <begin position="15"/>
        <end position="28"/>
    </location>
</feature>
<organism evidence="2 3">
    <name type="scientific">Venturia effusa</name>
    <dbReference type="NCBI Taxonomy" id="50376"/>
    <lineage>
        <taxon>Eukaryota</taxon>
        <taxon>Fungi</taxon>
        <taxon>Dikarya</taxon>
        <taxon>Ascomycota</taxon>
        <taxon>Pezizomycotina</taxon>
        <taxon>Dothideomycetes</taxon>
        <taxon>Pleosporomycetidae</taxon>
        <taxon>Venturiales</taxon>
        <taxon>Venturiaceae</taxon>
        <taxon>Venturia</taxon>
    </lineage>
</organism>
<evidence type="ECO:0000313" key="2">
    <source>
        <dbReference type="EMBL" id="QDS68296.1"/>
    </source>
</evidence>
<feature type="compositionally biased region" description="Polar residues" evidence="1">
    <location>
        <begin position="35"/>
        <end position="47"/>
    </location>
</feature>
<name>A0A517KY43_9PEZI</name>
<reference evidence="2 3" key="1">
    <citation type="submission" date="2019-07" db="EMBL/GenBank/DDBJ databases">
        <title>Finished genome of Venturia effusa.</title>
        <authorList>
            <person name="Young C.A."/>
            <person name="Cox M.P."/>
            <person name="Ganley A.R.D."/>
            <person name="David W.J."/>
        </authorList>
    </citation>
    <scope>NUCLEOTIDE SEQUENCE [LARGE SCALE GENOMIC DNA]</scope>
    <source>
        <strain evidence="3">albino</strain>
    </source>
</reference>
<dbReference type="OrthoDB" id="5335351at2759"/>
<accession>A0A517KY43</accession>
<proteinExistence type="predicted"/>
<evidence type="ECO:0000313" key="3">
    <source>
        <dbReference type="Proteomes" id="UP000316270"/>
    </source>
</evidence>
<sequence>MNGYHSSPPSIFGRTNEDDNKLKDHQEDNIAADAQQESPTQTATPSPAESDVTEMPSTPSPPRADAGGRSVNGPTIIGEPAVEREDEMDIDPKEEIQMFDWENLQQRYHQMIEEQGLAEDQLEEEFSKLINFFTIWLETTRSHEVDRSFKRLKTRVHHVRASEEQFEERRMHYLNVVAAFKSALALLNQSRV</sequence>
<protein>
    <submittedName>
        <fullName evidence="2">Uncharacterized protein</fullName>
    </submittedName>
</protein>
<dbReference type="Proteomes" id="UP000316270">
    <property type="component" value="Chromosome 1"/>
</dbReference>
<keyword evidence="3" id="KW-1185">Reference proteome</keyword>
<gene>
    <name evidence="2" type="ORF">FKW77_010660</name>
</gene>